<proteinExistence type="inferred from homology"/>
<feature type="domain" description="Kinesin motor" evidence="16">
    <location>
        <begin position="4"/>
        <end position="329"/>
    </location>
</feature>
<evidence type="ECO:0000259" key="16">
    <source>
        <dbReference type="PROSITE" id="PS50067"/>
    </source>
</evidence>
<evidence type="ECO:0000256" key="14">
    <source>
        <dbReference type="SAM" id="Coils"/>
    </source>
</evidence>
<sequence>MAANVKVVARFRPASAPLGASAADAEVVVAVDDQQRVRLPRLGDGAAFTFDRVFSTSSRQADVFEYSIKQTVDDVMQGYNGTIFAYGQTGSGKTHTMMGPDIADEELRGITPRITDQIFASILQSPPTVEYLVKVSYMEIYMERVRDLLVPERDNLQVHEDRARGVYVQGLSEYYVSGPGEVFHILKQGGINRSVASTRMNTESSRSHSIFLFTIQQRSTETGSTKSGALYLVDLAGSEKVGKTGASGQTLEEAKKINRSLSALGMVINALTDGKSSHVPYRDSKLTRILQESLGGNSRTTLIVNCSPIAFNAEETLSTLRFGVRAKSIQNNARVNAELSPEELRVLLRKASAQAASYKRHAESLHAELAEWRAGRAVPESEWGTLPPPPPRSESPARAPEPGAGLDALRAELAAAREQEAAAAARTRTLDAEQHALRLRVDELALARDDALAQRDALRAELDAHRAASAERKSAAAHTERLDAMLAHFAPEHRAGVDAMLGAVARLEAAGVGGEDVQLLREHIVQEQVALTKQTQAARHASQELGILQQQKAALAERYAALQQRYDLISDHIGALEHGFRLGDETGSQLASLRQLLEEHTSATQLNTSTEVMHLEQLLALRSEETETLARSLDDLRASHEEQRHAMRLLTDSLVTQGRAEPAVVQRLVEASAQMESARELVTMRLQEYERLKQQLMQGLRERSDKVVSMEMSLEEMQDQCEGLLQNLGLRAQQKKMGLLERHLEQLGHVQRRLVEQNAALKGEVAAADKRLAARNERIRALEDELYAGPAPAPAPAPLPGADASACPGTAAPTGAAAPAGAAPRSPPKATGSWFFTANMTDSINFHNASAAEILSLDKIRATLQRMEDTIVFRLIERTQFAHNARMYVDGAFPELEEKEAWRGSWLAWHLKEIESSHAKLGRWIAPDEYPFTDHDAMPAPILQPVDYPDLLHPHHVNVSRKVLAFYTADTVPHITAREGRVDDDRQYGSSAMCDVEALGAINRRIHFGAWRADAGMFVSESKFRENPAAFVAPIRARDREALAALITKPAVEAVLLQRVAQKAEIYGQNLDQAHAADEAVRKIQSQEVVRLYQAHIIPLTKEVEVDYLLERYAER</sequence>
<evidence type="ECO:0000256" key="7">
    <source>
        <dbReference type="ARBA" id="ARBA00023054"/>
    </source>
</evidence>
<dbReference type="GO" id="GO:0046417">
    <property type="term" value="P:chorismate metabolic process"/>
    <property type="evidence" value="ECO:0007669"/>
    <property type="project" value="InterPro"/>
</dbReference>
<evidence type="ECO:0000256" key="13">
    <source>
        <dbReference type="PROSITE-ProRule" id="PRU00283"/>
    </source>
</evidence>
<keyword evidence="11" id="KW-0413">Isomerase</keyword>
<dbReference type="PANTHER" id="PTHR47968:SF75">
    <property type="entry name" value="CENTROMERE-ASSOCIATED PROTEIN E"/>
    <property type="match status" value="1"/>
</dbReference>
<comment type="catalytic activity">
    <reaction evidence="12">
        <text>chorismate = prephenate</text>
        <dbReference type="Rhea" id="RHEA:13897"/>
        <dbReference type="ChEBI" id="CHEBI:29748"/>
        <dbReference type="ChEBI" id="CHEBI:29934"/>
        <dbReference type="EC" id="5.4.99.5"/>
    </reaction>
    <physiologicalReaction direction="left-to-right" evidence="12">
        <dbReference type="Rhea" id="RHEA:13898"/>
    </physiologicalReaction>
</comment>
<evidence type="ECO:0000256" key="12">
    <source>
        <dbReference type="ARBA" id="ARBA00023979"/>
    </source>
</evidence>
<evidence type="ECO:0000256" key="10">
    <source>
        <dbReference type="ARBA" id="ARBA00023222"/>
    </source>
</evidence>
<keyword evidence="10" id="KW-0028">Amino-acid biosynthesis</keyword>
<dbReference type="PROSITE" id="PS51169">
    <property type="entry name" value="CHORISMATE_MUT_3"/>
    <property type="match status" value="1"/>
</dbReference>
<feature type="compositionally biased region" description="Low complexity" evidence="15">
    <location>
        <begin position="800"/>
        <end position="829"/>
    </location>
</feature>
<dbReference type="EMBL" id="CP119938">
    <property type="protein sequence ID" value="WFD03773.1"/>
    <property type="molecule type" value="Genomic_DNA"/>
</dbReference>
<evidence type="ECO:0000313" key="18">
    <source>
        <dbReference type="Proteomes" id="UP001214603"/>
    </source>
</evidence>
<keyword evidence="10" id="KW-0584">Phenylalanine biosynthesis</keyword>
<keyword evidence="6 13" id="KW-0067">ATP-binding</keyword>
<evidence type="ECO:0000313" key="17">
    <source>
        <dbReference type="EMBL" id="WFD03773.1"/>
    </source>
</evidence>
<feature type="coiled-coil region" evidence="14">
    <location>
        <begin position="406"/>
        <end position="468"/>
    </location>
</feature>
<keyword evidence="10" id="KW-0057">Aromatic amino acid biosynthesis</keyword>
<keyword evidence="9" id="KW-0206">Cytoskeleton</keyword>
<dbReference type="Gene3D" id="3.40.850.10">
    <property type="entry name" value="Kinesin motor domain"/>
    <property type="match status" value="1"/>
</dbReference>
<dbReference type="SUPFAM" id="SSF48600">
    <property type="entry name" value="Chorismate mutase II"/>
    <property type="match status" value="1"/>
</dbReference>
<dbReference type="InterPro" id="IPR027640">
    <property type="entry name" value="Kinesin-like_fam"/>
</dbReference>
<organism evidence="17 18">
    <name type="scientific">Malassezia obtusa</name>
    <dbReference type="NCBI Taxonomy" id="76774"/>
    <lineage>
        <taxon>Eukaryota</taxon>
        <taxon>Fungi</taxon>
        <taxon>Dikarya</taxon>
        <taxon>Basidiomycota</taxon>
        <taxon>Ustilaginomycotina</taxon>
        <taxon>Malasseziomycetes</taxon>
        <taxon>Malasseziales</taxon>
        <taxon>Malasseziaceae</taxon>
        <taxon>Malassezia</taxon>
    </lineage>
</organism>
<keyword evidence="4" id="KW-0493">Microtubule</keyword>
<dbReference type="GO" id="GO:0009094">
    <property type="term" value="P:L-phenylalanine biosynthetic process"/>
    <property type="evidence" value="ECO:0007669"/>
    <property type="project" value="UniProtKB-KW"/>
</dbReference>
<dbReference type="CDD" id="cd23649">
    <property type="entry name" value="Khc_CBD_cc"/>
    <property type="match status" value="1"/>
</dbReference>
<evidence type="ECO:0000256" key="1">
    <source>
        <dbReference type="ARBA" id="ARBA00004245"/>
    </source>
</evidence>
<dbReference type="EC" id="5.4.99.5" evidence="2"/>
<comment type="similarity">
    <text evidence="13">Belongs to the TRAFAC class myosin-kinesin ATPase superfamily. Kinesin family.</text>
</comment>
<dbReference type="NCBIfam" id="TIGR01802">
    <property type="entry name" value="CM_pl-yst"/>
    <property type="match status" value="1"/>
</dbReference>
<dbReference type="InterPro" id="IPR059182">
    <property type="entry name" value="Khc_C"/>
</dbReference>
<dbReference type="InterPro" id="IPR036263">
    <property type="entry name" value="Chorismate_II_sf"/>
</dbReference>
<name>A0AAF0E006_9BASI</name>
<evidence type="ECO:0000256" key="9">
    <source>
        <dbReference type="ARBA" id="ARBA00023212"/>
    </source>
</evidence>
<feature type="binding site" evidence="13">
    <location>
        <begin position="87"/>
        <end position="94"/>
    </location>
    <ligand>
        <name>ATP</name>
        <dbReference type="ChEBI" id="CHEBI:30616"/>
    </ligand>
</feature>
<dbReference type="SUPFAM" id="SSF52540">
    <property type="entry name" value="P-loop containing nucleoside triphosphate hydrolases"/>
    <property type="match status" value="1"/>
</dbReference>
<dbReference type="InterPro" id="IPR027417">
    <property type="entry name" value="P-loop_NTPase"/>
</dbReference>
<dbReference type="GO" id="GO:0003777">
    <property type="term" value="F:microtubule motor activity"/>
    <property type="evidence" value="ECO:0007669"/>
    <property type="project" value="InterPro"/>
</dbReference>
<evidence type="ECO:0000256" key="11">
    <source>
        <dbReference type="ARBA" id="ARBA00023235"/>
    </source>
</evidence>
<evidence type="ECO:0000256" key="15">
    <source>
        <dbReference type="SAM" id="MobiDB-lite"/>
    </source>
</evidence>
<dbReference type="GO" id="GO:0004106">
    <property type="term" value="F:chorismate mutase activity"/>
    <property type="evidence" value="ECO:0007669"/>
    <property type="project" value="UniProtKB-EC"/>
</dbReference>
<dbReference type="GO" id="GO:0008017">
    <property type="term" value="F:microtubule binding"/>
    <property type="evidence" value="ECO:0007669"/>
    <property type="project" value="InterPro"/>
</dbReference>
<dbReference type="Proteomes" id="UP001214603">
    <property type="component" value="Chromosome 5"/>
</dbReference>
<evidence type="ECO:0000256" key="2">
    <source>
        <dbReference type="ARBA" id="ARBA00012404"/>
    </source>
</evidence>
<protein>
    <recommendedName>
        <fullName evidence="2">chorismate mutase</fullName>
        <ecNumber evidence="2">5.4.99.5</ecNumber>
    </recommendedName>
</protein>
<reference evidence="17" key="1">
    <citation type="submission" date="2023-03" db="EMBL/GenBank/DDBJ databases">
        <title>Mating type loci evolution in Malassezia.</title>
        <authorList>
            <person name="Coelho M.A."/>
        </authorList>
    </citation>
    <scope>NUCLEOTIDE SEQUENCE</scope>
    <source>
        <strain evidence="17">CBS 7876</strain>
    </source>
</reference>
<dbReference type="InterPro" id="IPR037039">
    <property type="entry name" value="CM_AroQ_sf_eucaryotic"/>
</dbReference>
<dbReference type="Pfam" id="PF00225">
    <property type="entry name" value="Kinesin"/>
    <property type="match status" value="1"/>
</dbReference>
<feature type="coiled-coil region" evidence="14">
    <location>
        <begin position="538"/>
        <end position="565"/>
    </location>
</feature>
<dbReference type="GO" id="GO:0007018">
    <property type="term" value="P:microtubule-based movement"/>
    <property type="evidence" value="ECO:0007669"/>
    <property type="project" value="InterPro"/>
</dbReference>
<keyword evidence="5 13" id="KW-0547">Nucleotide-binding</keyword>
<evidence type="ECO:0000256" key="6">
    <source>
        <dbReference type="ARBA" id="ARBA00022840"/>
    </source>
</evidence>
<evidence type="ECO:0000256" key="3">
    <source>
        <dbReference type="ARBA" id="ARBA00022490"/>
    </source>
</evidence>
<dbReference type="InterPro" id="IPR008238">
    <property type="entry name" value="Chorismate_mutase_AroQ_euk"/>
</dbReference>
<dbReference type="AlphaFoldDB" id="A0AAF0E006"/>
<feature type="compositionally biased region" description="Low complexity" evidence="15">
    <location>
        <begin position="394"/>
        <end position="403"/>
    </location>
</feature>
<dbReference type="PANTHER" id="PTHR47968">
    <property type="entry name" value="CENTROMERE PROTEIN E"/>
    <property type="match status" value="1"/>
</dbReference>
<dbReference type="CDD" id="cd01369">
    <property type="entry name" value="KISc_KHC_KIF5"/>
    <property type="match status" value="1"/>
</dbReference>
<gene>
    <name evidence="17" type="ORF">MOBT1_002467</name>
</gene>
<keyword evidence="7 14" id="KW-0175">Coiled coil</keyword>
<dbReference type="GO" id="GO:0005874">
    <property type="term" value="C:microtubule"/>
    <property type="evidence" value="ECO:0007669"/>
    <property type="project" value="UniProtKB-KW"/>
</dbReference>
<dbReference type="PRINTS" id="PR00380">
    <property type="entry name" value="KINESINHEAVY"/>
</dbReference>
<keyword evidence="18" id="KW-1185">Reference proteome</keyword>
<dbReference type="GO" id="GO:0005524">
    <property type="term" value="F:ATP binding"/>
    <property type="evidence" value="ECO:0007669"/>
    <property type="project" value="UniProtKB-UniRule"/>
</dbReference>
<accession>A0AAF0E006</accession>
<dbReference type="InterPro" id="IPR036961">
    <property type="entry name" value="Kinesin_motor_dom_sf"/>
</dbReference>
<dbReference type="SMART" id="SM00129">
    <property type="entry name" value="KISc"/>
    <property type="match status" value="1"/>
</dbReference>
<keyword evidence="8 13" id="KW-0505">Motor protein</keyword>
<evidence type="ECO:0000256" key="8">
    <source>
        <dbReference type="ARBA" id="ARBA00023175"/>
    </source>
</evidence>
<evidence type="ECO:0000256" key="4">
    <source>
        <dbReference type="ARBA" id="ARBA00022701"/>
    </source>
</evidence>
<feature type="region of interest" description="Disordered" evidence="15">
    <location>
        <begin position="377"/>
        <end position="403"/>
    </location>
</feature>
<dbReference type="InterPro" id="IPR001752">
    <property type="entry name" value="Kinesin_motor_dom"/>
</dbReference>
<evidence type="ECO:0000256" key="5">
    <source>
        <dbReference type="ARBA" id="ARBA00022741"/>
    </source>
</evidence>
<feature type="region of interest" description="Disordered" evidence="15">
    <location>
        <begin position="789"/>
        <end position="829"/>
    </location>
</feature>
<dbReference type="Gene3D" id="1.10.590.10">
    <property type="entry name" value="Chorismate mutase, AroQ class superfamily, eukaryotic"/>
    <property type="match status" value="1"/>
</dbReference>
<keyword evidence="3" id="KW-0963">Cytoplasm</keyword>
<comment type="subcellular location">
    <subcellularLocation>
        <location evidence="1">Cytoplasm</location>
        <location evidence="1">Cytoskeleton</location>
    </subcellularLocation>
</comment>
<dbReference type="PROSITE" id="PS50067">
    <property type="entry name" value="KINESIN_MOTOR_2"/>
    <property type="match status" value="1"/>
</dbReference>
<dbReference type="FunFam" id="3.40.850.10:FF:000031">
    <property type="entry name" value="Kinesin-like protein"/>
    <property type="match status" value="1"/>
</dbReference>